<evidence type="ECO:0000256" key="1">
    <source>
        <dbReference type="ARBA" id="ARBA00022553"/>
    </source>
</evidence>
<dbReference type="InterPro" id="IPR001789">
    <property type="entry name" value="Sig_transdc_resp-reg_receiver"/>
</dbReference>
<dbReference type="PROSITE" id="PS50043">
    <property type="entry name" value="HTH_LUXR_2"/>
    <property type="match status" value="1"/>
</dbReference>
<dbReference type="InterPro" id="IPR058245">
    <property type="entry name" value="NreC/VraR/RcsB-like_REC"/>
</dbReference>
<dbReference type="Pfam" id="PF00196">
    <property type="entry name" value="GerE"/>
    <property type="match status" value="1"/>
</dbReference>
<dbReference type="SMART" id="SM00421">
    <property type="entry name" value="HTH_LUXR"/>
    <property type="match status" value="1"/>
</dbReference>
<dbReference type="PANTHER" id="PTHR43214:SF41">
    <property type="entry name" value="NITRATE_NITRITE RESPONSE REGULATOR PROTEIN NARP"/>
    <property type="match status" value="1"/>
</dbReference>
<keyword evidence="1 5" id="KW-0597">Phosphoprotein</keyword>
<evidence type="ECO:0000256" key="4">
    <source>
        <dbReference type="ARBA" id="ARBA00023163"/>
    </source>
</evidence>
<evidence type="ECO:0000313" key="8">
    <source>
        <dbReference type="EMBL" id="WOB10366.1"/>
    </source>
</evidence>
<dbReference type="InterPro" id="IPR016032">
    <property type="entry name" value="Sig_transdc_resp-reg_C-effctor"/>
</dbReference>
<dbReference type="Proteomes" id="UP001303946">
    <property type="component" value="Chromosome"/>
</dbReference>
<dbReference type="SMART" id="SM00448">
    <property type="entry name" value="REC"/>
    <property type="match status" value="1"/>
</dbReference>
<evidence type="ECO:0000259" key="7">
    <source>
        <dbReference type="PROSITE" id="PS50110"/>
    </source>
</evidence>
<dbReference type="Gene3D" id="3.40.50.2300">
    <property type="match status" value="1"/>
</dbReference>
<dbReference type="SUPFAM" id="SSF46894">
    <property type="entry name" value="C-terminal effector domain of the bipartite response regulators"/>
    <property type="match status" value="1"/>
</dbReference>
<dbReference type="Pfam" id="PF00072">
    <property type="entry name" value="Response_reg"/>
    <property type="match status" value="1"/>
</dbReference>
<dbReference type="InterPro" id="IPR000792">
    <property type="entry name" value="Tscrpt_reg_LuxR_C"/>
</dbReference>
<feature type="modified residue" description="4-aspartylphosphate" evidence="5">
    <location>
        <position position="56"/>
    </location>
</feature>
<evidence type="ECO:0000256" key="3">
    <source>
        <dbReference type="ARBA" id="ARBA00023125"/>
    </source>
</evidence>
<dbReference type="SUPFAM" id="SSF52172">
    <property type="entry name" value="CheY-like"/>
    <property type="match status" value="1"/>
</dbReference>
<gene>
    <name evidence="8" type="ORF">RXV79_09955</name>
</gene>
<dbReference type="CDD" id="cd06170">
    <property type="entry name" value="LuxR_C_like"/>
    <property type="match status" value="1"/>
</dbReference>
<dbReference type="PROSITE" id="PS50110">
    <property type="entry name" value="RESPONSE_REGULATORY"/>
    <property type="match status" value="1"/>
</dbReference>
<feature type="domain" description="Response regulatory" evidence="7">
    <location>
        <begin position="5"/>
        <end position="121"/>
    </location>
</feature>
<dbReference type="PROSITE" id="PS00622">
    <property type="entry name" value="HTH_LUXR_1"/>
    <property type="match status" value="1"/>
</dbReference>
<evidence type="ECO:0000256" key="2">
    <source>
        <dbReference type="ARBA" id="ARBA00023015"/>
    </source>
</evidence>
<accession>A0ABZ0CZJ7</accession>
<keyword evidence="2" id="KW-0805">Transcription regulation</keyword>
<proteinExistence type="predicted"/>
<dbReference type="CDD" id="cd17535">
    <property type="entry name" value="REC_NarL-like"/>
    <property type="match status" value="1"/>
</dbReference>
<dbReference type="InterPro" id="IPR039420">
    <property type="entry name" value="WalR-like"/>
</dbReference>
<keyword evidence="3" id="KW-0238">DNA-binding</keyword>
<dbReference type="RefSeq" id="WP_316703274.1">
    <property type="nucleotide sequence ID" value="NZ_CP136336.1"/>
</dbReference>
<evidence type="ECO:0000259" key="6">
    <source>
        <dbReference type="PROSITE" id="PS50043"/>
    </source>
</evidence>
<keyword evidence="9" id="KW-1185">Reference proteome</keyword>
<dbReference type="EMBL" id="CP136336">
    <property type="protein sequence ID" value="WOB10366.1"/>
    <property type="molecule type" value="Genomic_DNA"/>
</dbReference>
<organism evidence="8 9">
    <name type="scientific">Piscinibacter gummiphilus</name>
    <dbReference type="NCBI Taxonomy" id="946333"/>
    <lineage>
        <taxon>Bacteria</taxon>
        <taxon>Pseudomonadati</taxon>
        <taxon>Pseudomonadota</taxon>
        <taxon>Betaproteobacteria</taxon>
        <taxon>Burkholderiales</taxon>
        <taxon>Sphaerotilaceae</taxon>
        <taxon>Piscinibacter</taxon>
    </lineage>
</organism>
<sequence>MNPTRIAIVDDHPLVRDGLKLRLSAHPALALVGEAGDAAEAFDMVERQAPELVLMDVGMKGTNGIDLTAQLLRQHPHLRVLMLSMYDNPEYVNRAMRAGARGYVLKDAPSDEIIDAIAAINAGRTYLSAAISGRMSRSQAPRPVLSPRESEILAGLARGHASRQIAEALGLSVRTVETHRQNIKRKLGLEGQAELIKYAVEHCRDHAPGT</sequence>
<name>A0ABZ0CZJ7_9BURK</name>
<reference evidence="8 9" key="1">
    <citation type="submission" date="2023-10" db="EMBL/GenBank/DDBJ databases">
        <title>Bacteria for the degradation of biodegradable plastic PBAT(Polybutylene adipate terephthalate).</title>
        <authorList>
            <person name="Weon H.-Y."/>
            <person name="Yeon J."/>
        </authorList>
    </citation>
    <scope>NUCLEOTIDE SEQUENCE [LARGE SCALE GENOMIC DNA]</scope>
    <source>
        <strain evidence="8 9">SBD 7-3</strain>
    </source>
</reference>
<dbReference type="PANTHER" id="PTHR43214">
    <property type="entry name" value="TWO-COMPONENT RESPONSE REGULATOR"/>
    <property type="match status" value="1"/>
</dbReference>
<feature type="domain" description="HTH luxR-type" evidence="6">
    <location>
        <begin position="138"/>
        <end position="203"/>
    </location>
</feature>
<dbReference type="InterPro" id="IPR011006">
    <property type="entry name" value="CheY-like_superfamily"/>
</dbReference>
<protein>
    <submittedName>
        <fullName evidence="8">Response regulator transcription factor</fullName>
    </submittedName>
</protein>
<keyword evidence="4" id="KW-0804">Transcription</keyword>
<evidence type="ECO:0000256" key="5">
    <source>
        <dbReference type="PROSITE-ProRule" id="PRU00169"/>
    </source>
</evidence>
<dbReference type="PRINTS" id="PR00038">
    <property type="entry name" value="HTHLUXR"/>
</dbReference>
<evidence type="ECO:0000313" key="9">
    <source>
        <dbReference type="Proteomes" id="UP001303946"/>
    </source>
</evidence>